<evidence type="ECO:0000313" key="2">
    <source>
        <dbReference type="EMBL" id="CAA7259392.1"/>
    </source>
</evidence>
<evidence type="ECO:0008006" key="4">
    <source>
        <dbReference type="Google" id="ProtNLM"/>
    </source>
</evidence>
<protein>
    <recommendedName>
        <fullName evidence="4">F-box domain-containing protein</fullName>
    </recommendedName>
</protein>
<organism evidence="2 3">
    <name type="scientific">Cyclocybe aegerita</name>
    <name type="common">Black poplar mushroom</name>
    <name type="synonym">Agrocybe aegerita</name>
    <dbReference type="NCBI Taxonomy" id="1973307"/>
    <lineage>
        <taxon>Eukaryota</taxon>
        <taxon>Fungi</taxon>
        <taxon>Dikarya</taxon>
        <taxon>Basidiomycota</taxon>
        <taxon>Agaricomycotina</taxon>
        <taxon>Agaricomycetes</taxon>
        <taxon>Agaricomycetidae</taxon>
        <taxon>Agaricales</taxon>
        <taxon>Agaricineae</taxon>
        <taxon>Bolbitiaceae</taxon>
        <taxon>Cyclocybe</taxon>
    </lineage>
</organism>
<dbReference type="SUPFAM" id="SSF52047">
    <property type="entry name" value="RNI-like"/>
    <property type="match status" value="1"/>
</dbReference>
<name>A0A8S0WK87_CYCAE</name>
<dbReference type="OrthoDB" id="5354526at2759"/>
<feature type="region of interest" description="Disordered" evidence="1">
    <location>
        <begin position="85"/>
        <end position="104"/>
    </location>
</feature>
<reference evidence="2 3" key="1">
    <citation type="submission" date="2020-01" db="EMBL/GenBank/DDBJ databases">
        <authorList>
            <person name="Gupta K D."/>
        </authorList>
    </citation>
    <scope>NUCLEOTIDE SEQUENCE [LARGE SCALE GENOMIC DNA]</scope>
</reference>
<sequence>MNFEDMLAIPSQQPLRKEVQLLIRILQRLLLHLNFTALPRIALKPSLPARSACELHNPQRPTIPVPPSQIVPQIRLLESQAFDGPLERTRPWEDPAADRGGGERGRGRILVIANGGRGEEPAAVEVDSAGGQGARSILYDFDRMQLREVEQLRPVTTNKATFVGHMPMDLDDVATLIPASGVPDDVWIDIFESTDSPAAVAMLRRTCRRFNTLGLRPSLRELRWTKMESTIKNLQDWDPSDGIYKDLVVFPRKVTIGVPFEFNSRTNKLSQDEREAEYELHDWIYRQLPRFTSLNEVAFENTVICSYVYAVLAQIPALRTLSISNCSATSLIVPLADRHLQPPRDLQHLLTHHPDRPHPYAGLLENLPITHLSFDLGTADLSDRNLGPPHPLHFLGGPNLTSLAIRWTEHVSSVYTRRKWTLPQLTALEVTMPVLTRDLVDTLVVFLDKCLLRPRMKLSIKGHNLNQQDTTGAATTPVTIPMRGLWSYTGPLGLVVRQEEGTMTQMVMNEPLELPGVLRGMRRLPRRIKELELQVRKWDVEILFAVRELFPGIRKLIIRYGSGMFPEDFLVTLGSSISEINTGEIALGKEVVLDPFES</sequence>
<gene>
    <name evidence="2" type="ORF">AAE3_LOCUS1822</name>
</gene>
<accession>A0A8S0WK87</accession>
<dbReference type="Proteomes" id="UP000467700">
    <property type="component" value="Unassembled WGS sequence"/>
</dbReference>
<dbReference type="EMBL" id="CACVBS010000024">
    <property type="protein sequence ID" value="CAA7259392.1"/>
    <property type="molecule type" value="Genomic_DNA"/>
</dbReference>
<comment type="caution">
    <text evidence="2">The sequence shown here is derived from an EMBL/GenBank/DDBJ whole genome shotgun (WGS) entry which is preliminary data.</text>
</comment>
<proteinExistence type="predicted"/>
<evidence type="ECO:0000256" key="1">
    <source>
        <dbReference type="SAM" id="MobiDB-lite"/>
    </source>
</evidence>
<dbReference type="AlphaFoldDB" id="A0A8S0WK87"/>
<evidence type="ECO:0000313" key="3">
    <source>
        <dbReference type="Proteomes" id="UP000467700"/>
    </source>
</evidence>
<keyword evidence="3" id="KW-1185">Reference proteome</keyword>